<evidence type="ECO:0000313" key="2">
    <source>
        <dbReference type="Proteomes" id="UP000034736"/>
    </source>
</evidence>
<dbReference type="EMBL" id="LCHU01000027">
    <property type="protein sequence ID" value="KKT39811.1"/>
    <property type="molecule type" value="Genomic_DNA"/>
</dbReference>
<proteinExistence type="predicted"/>
<dbReference type="AlphaFoldDB" id="A0A0G1GXH7"/>
<comment type="caution">
    <text evidence="1">The sequence shown here is derived from an EMBL/GenBank/DDBJ whole genome shotgun (WGS) entry which is preliminary data.</text>
</comment>
<evidence type="ECO:0000313" key="1">
    <source>
        <dbReference type="EMBL" id="KKT39811.1"/>
    </source>
</evidence>
<dbReference type="Proteomes" id="UP000034736">
    <property type="component" value="Unassembled WGS sequence"/>
</dbReference>
<accession>A0A0G1GXH7</accession>
<sequence>MNLKIIVVSLTAGILLFIGYLASFKYLKLAPEPVFCTQEAKQCSDWSYVGRTGPKCEFAACPRLKSDFNQIDTSTWKIYRNEKYGFEVKYPANLIQKINDDGFPTIYTSDGWYSGLSINTASLDTLFKVGNDSYKLQYDRNTNEWIRGTFDDTKNDFVFKPNCEEIMPLGAQRAPSYAMGRGHTVEYAVILRDKFLIFSEAPDEPIVPPWASDIFNKVLGTIKFNDPGSILKAICK</sequence>
<gene>
    <name evidence="1" type="ORF">UW30_C0027G0007</name>
</gene>
<reference evidence="1 2" key="1">
    <citation type="journal article" date="2015" name="Nature">
        <title>rRNA introns, odd ribosomes, and small enigmatic genomes across a large radiation of phyla.</title>
        <authorList>
            <person name="Brown C.T."/>
            <person name="Hug L.A."/>
            <person name="Thomas B.C."/>
            <person name="Sharon I."/>
            <person name="Castelle C.J."/>
            <person name="Singh A."/>
            <person name="Wilkins M.J."/>
            <person name="Williams K.H."/>
            <person name="Banfield J.F."/>
        </authorList>
    </citation>
    <scope>NUCLEOTIDE SEQUENCE [LARGE SCALE GENOMIC DNA]</scope>
</reference>
<organism evidence="1 2">
    <name type="scientific">Candidatus Giovannonibacteria bacterium GW2011_GWA2_44_13b</name>
    <dbReference type="NCBI Taxonomy" id="1618647"/>
    <lineage>
        <taxon>Bacteria</taxon>
        <taxon>Candidatus Giovannoniibacteriota</taxon>
    </lineage>
</organism>
<protein>
    <submittedName>
        <fullName evidence="1">Uncharacterized protein</fullName>
    </submittedName>
</protein>
<name>A0A0G1GXH7_9BACT</name>
<dbReference type="STRING" id="1618647.UW30_C0027G0007"/>